<feature type="compositionally biased region" description="Basic residues" evidence="1">
    <location>
        <begin position="13"/>
        <end position="30"/>
    </location>
</feature>
<dbReference type="EMBL" id="PPTT01000015">
    <property type="protein sequence ID" value="RDB68514.1"/>
    <property type="molecule type" value="Genomic_DNA"/>
</dbReference>
<proteinExistence type="predicted"/>
<feature type="compositionally biased region" description="Basic residues" evidence="1">
    <location>
        <begin position="66"/>
        <end position="80"/>
    </location>
</feature>
<dbReference type="Proteomes" id="UP000253817">
    <property type="component" value="Unassembled WGS sequence"/>
</dbReference>
<evidence type="ECO:0000256" key="1">
    <source>
        <dbReference type="SAM" id="MobiDB-lite"/>
    </source>
</evidence>
<keyword evidence="4" id="KW-1185">Reference proteome</keyword>
<organism evidence="3 5">
    <name type="scientific">Eggerthella sinensis</name>
    <dbReference type="NCBI Taxonomy" id="242230"/>
    <lineage>
        <taxon>Bacteria</taxon>
        <taxon>Bacillati</taxon>
        <taxon>Actinomycetota</taxon>
        <taxon>Coriobacteriia</taxon>
        <taxon>Eggerthellales</taxon>
        <taxon>Eggerthellaceae</taxon>
        <taxon>Eggerthella</taxon>
    </lineage>
</organism>
<evidence type="ECO:0000313" key="3">
    <source>
        <dbReference type="EMBL" id="RNM41561.1"/>
    </source>
</evidence>
<accession>A0A3N0IX37</accession>
<dbReference type="Pfam" id="PF13526">
    <property type="entry name" value="DUF4125"/>
    <property type="match status" value="1"/>
</dbReference>
<reference evidence="5" key="2">
    <citation type="submission" date="2018-05" db="EMBL/GenBank/DDBJ databases">
        <title>Genome Sequencing of selected type strains of the family Eggerthellaceae.</title>
        <authorList>
            <person name="Danylec N."/>
            <person name="Stoll D.A."/>
            <person name="Doetsch A."/>
            <person name="Huch M."/>
        </authorList>
    </citation>
    <scope>NUCLEOTIDE SEQUENCE [LARGE SCALE GENOMIC DNA]</scope>
    <source>
        <strain evidence="5">DSM 16107</strain>
    </source>
</reference>
<dbReference type="InterPro" id="IPR025191">
    <property type="entry name" value="DUF4125"/>
</dbReference>
<dbReference type="AlphaFoldDB" id="A0A3N0IX37"/>
<evidence type="ECO:0000313" key="2">
    <source>
        <dbReference type="EMBL" id="RDB68514.1"/>
    </source>
</evidence>
<dbReference type="EMBL" id="QICC01000033">
    <property type="protein sequence ID" value="RNM41561.1"/>
    <property type="molecule type" value="Genomic_DNA"/>
</dbReference>
<sequence>MARTARAFAAHPGQRRRAPCRRAGRARRERRASLAARGGRHERVVRRAGERPVRQRPHGHLEHEHRPVRHRRRAAPRHRGGLAARHPPRRTVLNTTEGDTMTDETLPLIDEIISLEWDMFAAVHNAGGPTACQQQPETFDLMRRSQYLTWPVIVLCSYRDDLRTARDQGRNLMTEKYARMMERTDPEAYAAIEACLPPLDEDAVRLVDEASALVMAWEAAVRERYPFIVARGRDLSTDEISRQGTSFETYLRAELSTYSPRTLRLYAQHLRTVADAGENGSRLVYEQLVRLYGYGNLDEANEAMAQEPASR</sequence>
<evidence type="ECO:0000313" key="4">
    <source>
        <dbReference type="Proteomes" id="UP000253817"/>
    </source>
</evidence>
<feature type="region of interest" description="Disordered" evidence="1">
    <location>
        <begin position="1"/>
        <end position="85"/>
    </location>
</feature>
<feature type="compositionally biased region" description="Basic and acidic residues" evidence="1">
    <location>
        <begin position="39"/>
        <end position="65"/>
    </location>
</feature>
<reference evidence="2 4" key="1">
    <citation type="journal article" date="2018" name="Elife">
        <title>Discovery and characterization of a prevalent human gut bacterial enzyme sufficient for the inactivation of a family of plant toxins.</title>
        <authorList>
            <person name="Koppel N."/>
            <person name="Bisanz J.E."/>
            <person name="Pandelia M.E."/>
            <person name="Turnbaugh P.J."/>
            <person name="Balskus E.P."/>
        </authorList>
    </citation>
    <scope>NUCLEOTIDE SEQUENCE [LARGE SCALE GENOMIC DNA]</scope>
    <source>
        <strain evidence="2 4">DSM 16107</strain>
    </source>
</reference>
<reference evidence="3" key="3">
    <citation type="journal article" date="2019" name="Microbiol. Resour. Announc.">
        <title>Draft Genome Sequences of Type Strains of Gordonibacter faecihominis, Paraeggerthella hongkongensis, Parvibacter caecicola,Slackia equolifaciens, Slackia faecicanis, and Slackia isoflavoniconvertens.</title>
        <authorList>
            <person name="Danylec N."/>
            <person name="Stoll D.A."/>
            <person name="Dotsch A."/>
            <person name="Huch M."/>
        </authorList>
    </citation>
    <scope>NUCLEOTIDE SEQUENCE</scope>
    <source>
        <strain evidence="3">DSM 16107</strain>
    </source>
</reference>
<comment type="caution">
    <text evidence="3">The sequence shown here is derived from an EMBL/GenBank/DDBJ whole genome shotgun (WGS) entry which is preliminary data.</text>
</comment>
<name>A0A3N0IX37_9ACTN</name>
<gene>
    <name evidence="2" type="ORF">C1876_09715</name>
    <name evidence="3" type="ORF">DMP09_09120</name>
</gene>
<dbReference type="Proteomes" id="UP000270112">
    <property type="component" value="Unassembled WGS sequence"/>
</dbReference>
<evidence type="ECO:0008006" key="6">
    <source>
        <dbReference type="Google" id="ProtNLM"/>
    </source>
</evidence>
<evidence type="ECO:0000313" key="5">
    <source>
        <dbReference type="Proteomes" id="UP000270112"/>
    </source>
</evidence>
<protein>
    <recommendedName>
        <fullName evidence="6">DUF4125 domain-containing protein</fullName>
    </recommendedName>
</protein>